<protein>
    <submittedName>
        <fullName evidence="3 4">Contains XRE-family HTH domain (HipB)</fullName>
    </submittedName>
</protein>
<keyword evidence="6" id="KW-1185">Reference proteome</keyword>
<reference evidence="3" key="1">
    <citation type="submission" date="2022-10" db="EMBL/GenBank/DDBJ databases">
        <authorList>
            <person name="Botero Cardona J."/>
        </authorList>
    </citation>
    <scope>NUCLEOTIDE SEQUENCE</scope>
    <source>
        <strain evidence="3">LMG 31819</strain>
        <strain evidence="4">R-53529</strain>
    </source>
</reference>
<sequence>MGNNDKINYDIFCSMTLNERLTFLRERKGINKAELCAIMDVAPATVTQWESGKKNPGRKNLSKLAEFYGVTLDYLIKGIEKKELSSHEIELIDLYRNASESIKTAIWSILSNTK</sequence>
<dbReference type="Proteomes" id="UP001154259">
    <property type="component" value="Unassembled WGS sequence"/>
</dbReference>
<dbReference type="PANTHER" id="PTHR46558:SF11">
    <property type="entry name" value="HTH-TYPE TRANSCRIPTIONAL REGULATOR XRE"/>
    <property type="match status" value="1"/>
</dbReference>
<dbReference type="InterPro" id="IPR001387">
    <property type="entry name" value="Cro/C1-type_HTH"/>
</dbReference>
<dbReference type="SMART" id="SM00530">
    <property type="entry name" value="HTH_XRE"/>
    <property type="match status" value="1"/>
</dbReference>
<dbReference type="SUPFAM" id="SSF47413">
    <property type="entry name" value="lambda repressor-like DNA-binding domains"/>
    <property type="match status" value="1"/>
</dbReference>
<dbReference type="Proteomes" id="UP001154255">
    <property type="component" value="Unassembled WGS sequence"/>
</dbReference>
<dbReference type="InterPro" id="IPR010982">
    <property type="entry name" value="Lambda_DNA-bd_dom_sf"/>
</dbReference>
<name>A0A9W4X7X8_9PROT</name>
<evidence type="ECO:0000313" key="4">
    <source>
        <dbReference type="EMBL" id="CAI3961956.1"/>
    </source>
</evidence>
<dbReference type="PROSITE" id="PS50943">
    <property type="entry name" value="HTH_CROC1"/>
    <property type="match status" value="1"/>
</dbReference>
<feature type="domain" description="HTH cro/C1-type" evidence="2">
    <location>
        <begin position="21"/>
        <end position="75"/>
    </location>
</feature>
<dbReference type="EMBL" id="CAMXCS010000020">
    <property type="protein sequence ID" value="CAI3961956.1"/>
    <property type="molecule type" value="Genomic_DNA"/>
</dbReference>
<dbReference type="AlphaFoldDB" id="A0A9W4X7X8"/>
<dbReference type="Gene3D" id="1.10.260.40">
    <property type="entry name" value="lambda repressor-like DNA-binding domains"/>
    <property type="match status" value="1"/>
</dbReference>
<comment type="caution">
    <text evidence="3">The sequence shown here is derived from an EMBL/GenBank/DDBJ whole genome shotgun (WGS) entry which is preliminary data.</text>
</comment>
<dbReference type="Pfam" id="PF01381">
    <property type="entry name" value="HTH_3"/>
    <property type="match status" value="1"/>
</dbReference>
<evidence type="ECO:0000256" key="1">
    <source>
        <dbReference type="ARBA" id="ARBA00023125"/>
    </source>
</evidence>
<dbReference type="PANTHER" id="PTHR46558">
    <property type="entry name" value="TRACRIPTIONAL REGULATORY PROTEIN-RELATED-RELATED"/>
    <property type="match status" value="1"/>
</dbReference>
<dbReference type="GO" id="GO:0003677">
    <property type="term" value="F:DNA binding"/>
    <property type="evidence" value="ECO:0007669"/>
    <property type="project" value="UniProtKB-KW"/>
</dbReference>
<evidence type="ECO:0000313" key="3">
    <source>
        <dbReference type="EMBL" id="CAI3960426.1"/>
    </source>
</evidence>
<evidence type="ECO:0000313" key="6">
    <source>
        <dbReference type="Proteomes" id="UP001154259"/>
    </source>
</evidence>
<dbReference type="CDD" id="cd00093">
    <property type="entry name" value="HTH_XRE"/>
    <property type="match status" value="1"/>
</dbReference>
<evidence type="ECO:0000313" key="5">
    <source>
        <dbReference type="Proteomes" id="UP001154255"/>
    </source>
</evidence>
<dbReference type="EMBL" id="CAMXCM010000020">
    <property type="protein sequence ID" value="CAI3960426.1"/>
    <property type="molecule type" value="Genomic_DNA"/>
</dbReference>
<proteinExistence type="predicted"/>
<accession>A0A9W4X7X8</accession>
<organism evidence="3 5">
    <name type="scientific">Commensalibacter communis</name>
    <dbReference type="NCBI Taxonomy" id="2972786"/>
    <lineage>
        <taxon>Bacteria</taxon>
        <taxon>Pseudomonadati</taxon>
        <taxon>Pseudomonadota</taxon>
        <taxon>Alphaproteobacteria</taxon>
        <taxon>Acetobacterales</taxon>
        <taxon>Acetobacteraceae</taxon>
    </lineage>
</organism>
<dbReference type="RefSeq" id="WP_271790809.1">
    <property type="nucleotide sequence ID" value="NZ_CAMXCL010000002.1"/>
</dbReference>
<gene>
    <name evidence="4" type="ORF">R53529_LOCUS2410</name>
    <name evidence="3" type="ORF">R53530_LOCUS2405</name>
</gene>
<evidence type="ECO:0000259" key="2">
    <source>
        <dbReference type="PROSITE" id="PS50943"/>
    </source>
</evidence>
<keyword evidence="1" id="KW-0238">DNA-binding</keyword>